<reference evidence="2" key="1">
    <citation type="journal article" date="2014" name="PLoS ONE">
        <title>Transcriptome-Based Identification of ABC Transporters in the Western Tarnished Plant Bug Lygus hesperus.</title>
        <authorList>
            <person name="Hull J.J."/>
            <person name="Chaney K."/>
            <person name="Geib S.M."/>
            <person name="Fabrick J.A."/>
            <person name="Brent C.S."/>
            <person name="Walsh D."/>
            <person name="Lavine L.C."/>
        </authorList>
    </citation>
    <scope>NUCLEOTIDE SEQUENCE</scope>
</reference>
<protein>
    <submittedName>
        <fullName evidence="2">Uncharacterized protein</fullName>
    </submittedName>
</protein>
<organism evidence="2">
    <name type="scientific">Lygus hesperus</name>
    <name type="common">Western plant bug</name>
    <dbReference type="NCBI Taxonomy" id="30085"/>
    <lineage>
        <taxon>Eukaryota</taxon>
        <taxon>Metazoa</taxon>
        <taxon>Ecdysozoa</taxon>
        <taxon>Arthropoda</taxon>
        <taxon>Hexapoda</taxon>
        <taxon>Insecta</taxon>
        <taxon>Pterygota</taxon>
        <taxon>Neoptera</taxon>
        <taxon>Paraneoptera</taxon>
        <taxon>Hemiptera</taxon>
        <taxon>Heteroptera</taxon>
        <taxon>Panheteroptera</taxon>
        <taxon>Cimicomorpha</taxon>
        <taxon>Miridae</taxon>
        <taxon>Mirini</taxon>
        <taxon>Lygus</taxon>
    </lineage>
</organism>
<feature type="region of interest" description="Disordered" evidence="1">
    <location>
        <begin position="1"/>
        <end position="27"/>
    </location>
</feature>
<dbReference type="AlphaFoldDB" id="A0A0A9X8M1"/>
<name>A0A0A9X8M1_LYGHE</name>
<feature type="region of interest" description="Disordered" evidence="1">
    <location>
        <begin position="102"/>
        <end position="126"/>
    </location>
</feature>
<evidence type="ECO:0000256" key="1">
    <source>
        <dbReference type="SAM" id="MobiDB-lite"/>
    </source>
</evidence>
<feature type="non-terminal residue" evidence="2">
    <location>
        <position position="1"/>
    </location>
</feature>
<feature type="non-terminal residue" evidence="2">
    <location>
        <position position="152"/>
    </location>
</feature>
<reference evidence="2" key="2">
    <citation type="submission" date="2014-07" db="EMBL/GenBank/DDBJ databases">
        <authorList>
            <person name="Hull J."/>
        </authorList>
    </citation>
    <scope>NUCLEOTIDE SEQUENCE</scope>
</reference>
<evidence type="ECO:0000313" key="2">
    <source>
        <dbReference type="EMBL" id="JAG16354.1"/>
    </source>
</evidence>
<gene>
    <name evidence="2" type="ORF">CM83_103274</name>
</gene>
<proteinExistence type="predicted"/>
<sequence>FTSQETPQSGAAAEHEESETAKTQNELSPIIVSAHSVVEATPLRRSGNTQEPKRIPPKCILTSFVDCNTKSLMVVSAHFTTLSAIEDFPAGMQSVKTPISIRKPVQQTSRSSKKNLRAANSSDEDGVVTEESRVWDPGIFLGPCVMCLVWDV</sequence>
<accession>A0A0A9X8M1</accession>
<dbReference type="EMBL" id="GBHO01027250">
    <property type="protein sequence ID" value="JAG16354.1"/>
    <property type="molecule type" value="Transcribed_RNA"/>
</dbReference>